<keyword evidence="2 6" id="KW-0349">Heme</keyword>
<evidence type="ECO:0000256" key="6">
    <source>
        <dbReference type="PROSITE-ProRule" id="PRU00433"/>
    </source>
</evidence>
<dbReference type="Proteomes" id="UP000521868">
    <property type="component" value="Unassembled WGS sequence"/>
</dbReference>
<dbReference type="InterPro" id="IPR036909">
    <property type="entry name" value="Cyt_c-like_dom_sf"/>
</dbReference>
<dbReference type="PANTHER" id="PTHR35008:SF9">
    <property type="entry name" value="CYTOCHROME C DOMAIN-CONTAINING PROTEIN"/>
    <property type="match status" value="1"/>
</dbReference>
<dbReference type="InterPro" id="IPR009056">
    <property type="entry name" value="Cyt_c-like_dom"/>
</dbReference>
<accession>A0A7X6DGU9</accession>
<feature type="domain" description="Cytochrome c" evidence="8">
    <location>
        <begin position="314"/>
        <end position="402"/>
    </location>
</feature>
<dbReference type="GO" id="GO:0009055">
    <property type="term" value="F:electron transfer activity"/>
    <property type="evidence" value="ECO:0007669"/>
    <property type="project" value="InterPro"/>
</dbReference>
<dbReference type="PANTHER" id="PTHR35008">
    <property type="entry name" value="BLL4482 PROTEIN-RELATED"/>
    <property type="match status" value="1"/>
</dbReference>
<comment type="caution">
    <text evidence="9">The sequence shown here is derived from an EMBL/GenBank/DDBJ whole genome shotgun (WGS) entry which is preliminary data.</text>
</comment>
<dbReference type="PROSITE" id="PS51007">
    <property type="entry name" value="CYTC"/>
    <property type="match status" value="3"/>
</dbReference>
<dbReference type="AlphaFoldDB" id="A0A7X6DGU9"/>
<dbReference type="Pfam" id="PF13442">
    <property type="entry name" value="Cytochrome_CBB3"/>
    <property type="match status" value="2"/>
</dbReference>
<dbReference type="GO" id="GO:0005506">
    <property type="term" value="F:iron ion binding"/>
    <property type="evidence" value="ECO:0007669"/>
    <property type="project" value="InterPro"/>
</dbReference>
<evidence type="ECO:0000256" key="2">
    <source>
        <dbReference type="ARBA" id="ARBA00022617"/>
    </source>
</evidence>
<dbReference type="PRINTS" id="PR00605">
    <property type="entry name" value="CYTCHROMECIC"/>
</dbReference>
<keyword evidence="4" id="KW-0249">Electron transport</keyword>
<evidence type="ECO:0000256" key="3">
    <source>
        <dbReference type="ARBA" id="ARBA00022723"/>
    </source>
</evidence>
<keyword evidence="10" id="KW-1185">Reference proteome</keyword>
<dbReference type="InterPro" id="IPR008168">
    <property type="entry name" value="Cyt_C_IC"/>
</dbReference>
<dbReference type="GO" id="GO:0020037">
    <property type="term" value="F:heme binding"/>
    <property type="evidence" value="ECO:0007669"/>
    <property type="project" value="InterPro"/>
</dbReference>
<dbReference type="Pfam" id="PF00034">
    <property type="entry name" value="Cytochrom_C"/>
    <property type="match status" value="1"/>
</dbReference>
<name>A0A7X6DGU9_9BURK</name>
<evidence type="ECO:0000256" key="7">
    <source>
        <dbReference type="SAM" id="MobiDB-lite"/>
    </source>
</evidence>
<feature type="region of interest" description="Disordered" evidence="7">
    <location>
        <begin position="253"/>
        <end position="299"/>
    </location>
</feature>
<feature type="domain" description="Cytochrome c" evidence="8">
    <location>
        <begin position="60"/>
        <end position="148"/>
    </location>
</feature>
<keyword evidence="5 6" id="KW-0408">Iron</keyword>
<keyword evidence="3 6" id="KW-0479">Metal-binding</keyword>
<gene>
    <name evidence="9" type="ORF">RAMLITH_13875</name>
</gene>
<dbReference type="EMBL" id="VTOX01000004">
    <property type="protein sequence ID" value="NKE66914.1"/>
    <property type="molecule type" value="Genomic_DNA"/>
</dbReference>
<proteinExistence type="predicted"/>
<dbReference type="SUPFAM" id="SSF46626">
    <property type="entry name" value="Cytochrome c"/>
    <property type="match status" value="3"/>
</dbReference>
<sequence>MPSVNRGGIEVAPPRRLTPLGVEMSRDSGPLRRRLWLGALLLLGATWLASPVHAAKPPPAGQQTPAALYQAHCSGCHGDDADGRSLARKTMNPAPRDFTTPQATQELTRERMIAAVKNGVPGTAMAGLKKQLSDAQIAAVVDHVRATYMRPSVTDASRGRRIYARVCSVCHGDQGKGSMFASPNLRPAPRDFTSQGAKDDLTRDRMLAAVSQGRPNTAMQGYARRFSQEDLEAVVDYIRVSIMRVQEAEAAPVANAQPVRGAKDSKKASGHEHGDHGGHGDPNDHAAHGHGGDHAMGKDGKIDMKKPFANGLRGDPVAGQKFYDANCATCHGAKGDGQGPRAYFINPKPAVFTDPKTRAGMNRPVIYDGVALGRRGSEMPAWDKVLTPQEIADVSEYVFRTFIQPGTRNVARNK</sequence>
<dbReference type="InterPro" id="IPR051459">
    <property type="entry name" value="Cytochrome_c-type_DH"/>
</dbReference>
<evidence type="ECO:0000313" key="10">
    <source>
        <dbReference type="Proteomes" id="UP000521868"/>
    </source>
</evidence>
<dbReference type="Gene3D" id="1.10.760.10">
    <property type="entry name" value="Cytochrome c-like domain"/>
    <property type="match status" value="3"/>
</dbReference>
<evidence type="ECO:0000313" key="9">
    <source>
        <dbReference type="EMBL" id="NKE66914.1"/>
    </source>
</evidence>
<evidence type="ECO:0000256" key="5">
    <source>
        <dbReference type="ARBA" id="ARBA00023004"/>
    </source>
</evidence>
<reference evidence="9 10" key="1">
    <citation type="journal article" date="2020" name="Nature">
        <title>Bacterial chemolithoautotrophy via manganese oxidation.</title>
        <authorList>
            <person name="Yu H."/>
            <person name="Leadbetter J.R."/>
        </authorList>
    </citation>
    <scope>NUCLEOTIDE SEQUENCE [LARGE SCALE GENOMIC DNA]</scope>
    <source>
        <strain evidence="9 10">RBP-1</strain>
    </source>
</reference>
<protein>
    <submittedName>
        <fullName evidence="9">C-type cytochrome</fullName>
    </submittedName>
</protein>
<organism evidence="9 10">
    <name type="scientific">Ramlibacter lithotrophicus</name>
    <dbReference type="NCBI Taxonomy" id="2606681"/>
    <lineage>
        <taxon>Bacteria</taxon>
        <taxon>Pseudomonadati</taxon>
        <taxon>Pseudomonadota</taxon>
        <taxon>Betaproteobacteria</taxon>
        <taxon>Burkholderiales</taxon>
        <taxon>Comamonadaceae</taxon>
        <taxon>Ramlibacter</taxon>
    </lineage>
</organism>
<evidence type="ECO:0000256" key="1">
    <source>
        <dbReference type="ARBA" id="ARBA00022448"/>
    </source>
</evidence>
<keyword evidence="1" id="KW-0813">Transport</keyword>
<feature type="domain" description="Cytochrome c" evidence="8">
    <location>
        <begin position="154"/>
        <end position="242"/>
    </location>
</feature>
<evidence type="ECO:0000259" key="8">
    <source>
        <dbReference type="PROSITE" id="PS51007"/>
    </source>
</evidence>
<feature type="compositionally biased region" description="Basic and acidic residues" evidence="7">
    <location>
        <begin position="261"/>
        <end position="299"/>
    </location>
</feature>
<evidence type="ECO:0000256" key="4">
    <source>
        <dbReference type="ARBA" id="ARBA00022982"/>
    </source>
</evidence>